<dbReference type="AlphaFoldDB" id="A0A8H6SKI9"/>
<dbReference type="GeneID" id="59348177"/>
<dbReference type="Proteomes" id="UP000636479">
    <property type="component" value="Unassembled WGS sequence"/>
</dbReference>
<dbReference type="RefSeq" id="XP_037218903.1">
    <property type="nucleotide sequence ID" value="XM_037365661.1"/>
</dbReference>
<organism evidence="1 2">
    <name type="scientific">Mycena indigotica</name>
    <dbReference type="NCBI Taxonomy" id="2126181"/>
    <lineage>
        <taxon>Eukaryota</taxon>
        <taxon>Fungi</taxon>
        <taxon>Dikarya</taxon>
        <taxon>Basidiomycota</taxon>
        <taxon>Agaricomycotina</taxon>
        <taxon>Agaricomycetes</taxon>
        <taxon>Agaricomycetidae</taxon>
        <taxon>Agaricales</taxon>
        <taxon>Marasmiineae</taxon>
        <taxon>Mycenaceae</taxon>
        <taxon>Mycena</taxon>
    </lineage>
</organism>
<reference evidence="1" key="1">
    <citation type="submission" date="2020-05" db="EMBL/GenBank/DDBJ databases">
        <title>Mycena genomes resolve the evolution of fungal bioluminescence.</title>
        <authorList>
            <person name="Tsai I.J."/>
        </authorList>
    </citation>
    <scope>NUCLEOTIDE SEQUENCE</scope>
    <source>
        <strain evidence="1">171206Taipei</strain>
    </source>
</reference>
<keyword evidence="2" id="KW-1185">Reference proteome</keyword>
<name>A0A8H6SKI9_9AGAR</name>
<comment type="caution">
    <text evidence="1">The sequence shown here is derived from an EMBL/GenBank/DDBJ whole genome shotgun (WGS) entry which is preliminary data.</text>
</comment>
<proteinExistence type="predicted"/>
<accession>A0A8H6SKI9</accession>
<evidence type="ECO:0000313" key="2">
    <source>
        <dbReference type="Proteomes" id="UP000636479"/>
    </source>
</evidence>
<protein>
    <submittedName>
        <fullName evidence="1">Uncharacterized protein</fullName>
    </submittedName>
</protein>
<dbReference type="EMBL" id="JACAZF010000007">
    <property type="protein sequence ID" value="KAF7299515.1"/>
    <property type="molecule type" value="Genomic_DNA"/>
</dbReference>
<gene>
    <name evidence="1" type="ORF">MIND_00901800</name>
</gene>
<evidence type="ECO:0000313" key="1">
    <source>
        <dbReference type="EMBL" id="KAF7299515.1"/>
    </source>
</evidence>
<sequence length="251" mass="27422">MLEHLQFGPLVRSLYKTLILSLPPISLFPSSLHLRLPTSRFGRLGKVNPTLRPSSRPSSARMLSHLRLKTRFALPLVVPDIWWELSMAGHGLLLARSSIDSNLQHVDPSSAVGPPANEHEYSHCFLRLAVIKYSRALSPLGYLRKTGSSAWPEMRGRGASTAKLLTASANSTYLSSNRDLPCVRSVWSFPSYSLSALLTKACRWIAKTLSPRLPAVILLPLGVLAVHYRPERAAATTAVDTASVPALDSPG</sequence>